<accession>A0AAD6VCY5</accession>
<organism evidence="2 3">
    <name type="scientific">Mycena pura</name>
    <dbReference type="NCBI Taxonomy" id="153505"/>
    <lineage>
        <taxon>Eukaryota</taxon>
        <taxon>Fungi</taxon>
        <taxon>Dikarya</taxon>
        <taxon>Basidiomycota</taxon>
        <taxon>Agaricomycotina</taxon>
        <taxon>Agaricomycetes</taxon>
        <taxon>Agaricomycetidae</taxon>
        <taxon>Agaricales</taxon>
        <taxon>Marasmiineae</taxon>
        <taxon>Mycenaceae</taxon>
        <taxon>Mycena</taxon>
    </lineage>
</organism>
<evidence type="ECO:0000313" key="2">
    <source>
        <dbReference type="EMBL" id="KAJ7209263.1"/>
    </source>
</evidence>
<dbReference type="PANTHER" id="PTHR35043:SF7">
    <property type="entry name" value="TRANSCRIPTION FACTOR DOMAIN-CONTAINING PROTEIN"/>
    <property type="match status" value="1"/>
</dbReference>
<sequence length="138" mass="15359">IVGSVFCAIHCTAWNAAFPSSDEKWMWRSWAVLVTALPQLLLVIVGILLGIDSDILEAGAQIVTYISINIPVYIVARLFLILLPFTTLRALPSGAFLDVDWNVYIPLCKLSPSLKFTHGGRVLHFQLSILHPWSLDMI</sequence>
<keyword evidence="3" id="KW-1185">Reference proteome</keyword>
<name>A0AAD6VCY5_9AGAR</name>
<gene>
    <name evidence="2" type="ORF">GGX14DRAFT_364785</name>
</gene>
<dbReference type="AlphaFoldDB" id="A0AAD6VCY5"/>
<evidence type="ECO:0000256" key="1">
    <source>
        <dbReference type="SAM" id="Phobius"/>
    </source>
</evidence>
<keyword evidence="1" id="KW-0812">Transmembrane</keyword>
<comment type="caution">
    <text evidence="2">The sequence shown here is derived from an EMBL/GenBank/DDBJ whole genome shotgun (WGS) entry which is preliminary data.</text>
</comment>
<dbReference type="PANTHER" id="PTHR35043">
    <property type="entry name" value="TRANSCRIPTION FACTOR DOMAIN-CONTAINING PROTEIN"/>
    <property type="match status" value="1"/>
</dbReference>
<dbReference type="EMBL" id="JARJCW010000031">
    <property type="protein sequence ID" value="KAJ7209263.1"/>
    <property type="molecule type" value="Genomic_DNA"/>
</dbReference>
<feature type="transmembrane region" description="Helical" evidence="1">
    <location>
        <begin position="62"/>
        <end position="83"/>
    </location>
</feature>
<feature type="non-terminal residue" evidence="2">
    <location>
        <position position="1"/>
    </location>
</feature>
<keyword evidence="1" id="KW-1133">Transmembrane helix</keyword>
<protein>
    <submittedName>
        <fullName evidence="2">Uncharacterized protein</fullName>
    </submittedName>
</protein>
<reference evidence="2" key="1">
    <citation type="submission" date="2023-03" db="EMBL/GenBank/DDBJ databases">
        <title>Massive genome expansion in bonnet fungi (Mycena s.s.) driven by repeated elements and novel gene families across ecological guilds.</title>
        <authorList>
            <consortium name="Lawrence Berkeley National Laboratory"/>
            <person name="Harder C.B."/>
            <person name="Miyauchi S."/>
            <person name="Viragh M."/>
            <person name="Kuo A."/>
            <person name="Thoen E."/>
            <person name="Andreopoulos B."/>
            <person name="Lu D."/>
            <person name="Skrede I."/>
            <person name="Drula E."/>
            <person name="Henrissat B."/>
            <person name="Morin E."/>
            <person name="Kohler A."/>
            <person name="Barry K."/>
            <person name="LaButti K."/>
            <person name="Morin E."/>
            <person name="Salamov A."/>
            <person name="Lipzen A."/>
            <person name="Mereny Z."/>
            <person name="Hegedus B."/>
            <person name="Baldrian P."/>
            <person name="Stursova M."/>
            <person name="Weitz H."/>
            <person name="Taylor A."/>
            <person name="Grigoriev I.V."/>
            <person name="Nagy L.G."/>
            <person name="Martin F."/>
            <person name="Kauserud H."/>
        </authorList>
    </citation>
    <scope>NUCLEOTIDE SEQUENCE</scope>
    <source>
        <strain evidence="2">9144</strain>
    </source>
</reference>
<dbReference type="Proteomes" id="UP001219525">
    <property type="component" value="Unassembled WGS sequence"/>
</dbReference>
<proteinExistence type="predicted"/>
<feature type="transmembrane region" description="Helical" evidence="1">
    <location>
        <begin position="30"/>
        <end position="50"/>
    </location>
</feature>
<evidence type="ECO:0000313" key="3">
    <source>
        <dbReference type="Proteomes" id="UP001219525"/>
    </source>
</evidence>
<keyword evidence="1" id="KW-0472">Membrane</keyword>